<protein>
    <recommendedName>
        <fullName evidence="4">FLYWCH-type domain-containing protein</fullName>
    </recommendedName>
</protein>
<dbReference type="InterPro" id="IPR007588">
    <property type="entry name" value="Znf_FLYWCH"/>
</dbReference>
<accession>A0A9N9R131</accession>
<keyword evidence="1" id="KW-0479">Metal-binding</keyword>
<dbReference type="OrthoDB" id="7471479at2759"/>
<reference evidence="5" key="2">
    <citation type="submission" date="2022-10" db="EMBL/GenBank/DDBJ databases">
        <authorList>
            <consortium name="ENA_rothamsted_submissions"/>
            <consortium name="culmorum"/>
            <person name="King R."/>
        </authorList>
    </citation>
    <scope>NUCLEOTIDE SEQUENCE</scope>
</reference>
<evidence type="ECO:0000259" key="4">
    <source>
        <dbReference type="Pfam" id="PF04500"/>
    </source>
</evidence>
<keyword evidence="2" id="KW-0863">Zinc-finger</keyword>
<sequence>MGDGNHLQSAYIIPPKFRKTKGNGRLLYKGYTYSWRNRKKNGNYWTCSSHQKKEIHFITSKKGHKLLVYEQYTYAQNCISKSRVSWACSSRCSKKCCAQVALTNDGELFIINKEHSHPPPIFYVNEKGDYVRVSDKQLKKMVNEENDEHDLNFLDQDQDLIEEDND</sequence>
<evidence type="ECO:0000256" key="1">
    <source>
        <dbReference type="ARBA" id="ARBA00022723"/>
    </source>
</evidence>
<evidence type="ECO:0000313" key="6">
    <source>
        <dbReference type="Proteomes" id="UP001153714"/>
    </source>
</evidence>
<evidence type="ECO:0000256" key="3">
    <source>
        <dbReference type="ARBA" id="ARBA00022833"/>
    </source>
</evidence>
<feature type="domain" description="FLYWCH-type" evidence="4">
    <location>
        <begin position="57"/>
        <end position="117"/>
    </location>
</feature>
<proteinExistence type="predicted"/>
<dbReference type="EMBL" id="OU893348">
    <property type="protein sequence ID" value="CAG9787382.1"/>
    <property type="molecule type" value="Genomic_DNA"/>
</dbReference>
<keyword evidence="6" id="KW-1185">Reference proteome</keyword>
<reference evidence="5" key="1">
    <citation type="submission" date="2021-12" db="EMBL/GenBank/DDBJ databases">
        <authorList>
            <person name="King R."/>
        </authorList>
    </citation>
    <scope>NUCLEOTIDE SEQUENCE</scope>
</reference>
<evidence type="ECO:0000256" key="2">
    <source>
        <dbReference type="ARBA" id="ARBA00022771"/>
    </source>
</evidence>
<keyword evidence="3" id="KW-0862">Zinc</keyword>
<dbReference type="Pfam" id="PF04500">
    <property type="entry name" value="FLYWCH"/>
    <property type="match status" value="1"/>
</dbReference>
<name>A0A9N9R131_9NEOP</name>
<evidence type="ECO:0000313" key="5">
    <source>
        <dbReference type="EMBL" id="CAG9787382.1"/>
    </source>
</evidence>
<gene>
    <name evidence="5" type="ORF">DIATSA_LOCUS5267</name>
</gene>
<dbReference type="AlphaFoldDB" id="A0A9N9R131"/>
<dbReference type="GO" id="GO:0008270">
    <property type="term" value="F:zinc ion binding"/>
    <property type="evidence" value="ECO:0007669"/>
    <property type="project" value="UniProtKB-KW"/>
</dbReference>
<dbReference type="Proteomes" id="UP001153714">
    <property type="component" value="Chromosome 17"/>
</dbReference>
<dbReference type="Gene3D" id="2.20.25.240">
    <property type="match status" value="1"/>
</dbReference>
<organism evidence="5 6">
    <name type="scientific">Diatraea saccharalis</name>
    <name type="common">sugarcane borer</name>
    <dbReference type="NCBI Taxonomy" id="40085"/>
    <lineage>
        <taxon>Eukaryota</taxon>
        <taxon>Metazoa</taxon>
        <taxon>Ecdysozoa</taxon>
        <taxon>Arthropoda</taxon>
        <taxon>Hexapoda</taxon>
        <taxon>Insecta</taxon>
        <taxon>Pterygota</taxon>
        <taxon>Neoptera</taxon>
        <taxon>Endopterygota</taxon>
        <taxon>Lepidoptera</taxon>
        <taxon>Glossata</taxon>
        <taxon>Ditrysia</taxon>
        <taxon>Pyraloidea</taxon>
        <taxon>Crambidae</taxon>
        <taxon>Crambinae</taxon>
        <taxon>Diatraea</taxon>
    </lineage>
</organism>